<reference evidence="2 3" key="1">
    <citation type="submission" date="2015-04" db="EMBL/GenBank/DDBJ databases">
        <authorList>
            <person name="Syromyatnikov M.Y."/>
            <person name="Popov V.N."/>
        </authorList>
    </citation>
    <scope>NUCLEOTIDE SEQUENCE [LARGE SCALE GENOMIC DNA]</scope>
</reference>
<keyword evidence="1" id="KW-1133">Transmembrane helix</keyword>
<dbReference type="AlphaFoldDB" id="A0A1J1HVB0"/>
<keyword evidence="1" id="KW-0812">Transmembrane</keyword>
<evidence type="ECO:0000313" key="2">
    <source>
        <dbReference type="EMBL" id="CRK92015.1"/>
    </source>
</evidence>
<evidence type="ECO:0000256" key="1">
    <source>
        <dbReference type="SAM" id="Phobius"/>
    </source>
</evidence>
<name>A0A1J1HVB0_9DIPT</name>
<gene>
    <name evidence="2" type="ORF">CLUMA_CG005595</name>
</gene>
<dbReference type="EMBL" id="CVRI01000021">
    <property type="protein sequence ID" value="CRK92015.1"/>
    <property type="molecule type" value="Genomic_DNA"/>
</dbReference>
<keyword evidence="3" id="KW-1185">Reference proteome</keyword>
<feature type="transmembrane region" description="Helical" evidence="1">
    <location>
        <begin position="65"/>
        <end position="87"/>
    </location>
</feature>
<sequence length="101" mass="11342">MDYSITTISNKNGKNLTHDLSDITNSFKAEHKQTRFSLNKKPKHKNPEHMINVNITNHTLPGTKTAAACAASTHFISLLISISINCLRRRDYNKFSQAQAS</sequence>
<proteinExistence type="predicted"/>
<evidence type="ECO:0000313" key="3">
    <source>
        <dbReference type="Proteomes" id="UP000183832"/>
    </source>
</evidence>
<dbReference type="Proteomes" id="UP000183832">
    <property type="component" value="Unassembled WGS sequence"/>
</dbReference>
<keyword evidence="1" id="KW-0472">Membrane</keyword>
<accession>A0A1J1HVB0</accession>
<organism evidence="2 3">
    <name type="scientific">Clunio marinus</name>
    <dbReference type="NCBI Taxonomy" id="568069"/>
    <lineage>
        <taxon>Eukaryota</taxon>
        <taxon>Metazoa</taxon>
        <taxon>Ecdysozoa</taxon>
        <taxon>Arthropoda</taxon>
        <taxon>Hexapoda</taxon>
        <taxon>Insecta</taxon>
        <taxon>Pterygota</taxon>
        <taxon>Neoptera</taxon>
        <taxon>Endopterygota</taxon>
        <taxon>Diptera</taxon>
        <taxon>Nematocera</taxon>
        <taxon>Chironomoidea</taxon>
        <taxon>Chironomidae</taxon>
        <taxon>Clunio</taxon>
    </lineage>
</organism>
<protein>
    <submittedName>
        <fullName evidence="2">CLUMA_CG005595, isoform A</fullName>
    </submittedName>
</protein>